<dbReference type="SUPFAM" id="SSF81593">
    <property type="entry name" value="Nucleotidyltransferase substrate binding subunit/domain"/>
    <property type="match status" value="1"/>
</dbReference>
<protein>
    <recommendedName>
        <fullName evidence="6">HEPN domain-containing protein</fullName>
    </recommendedName>
</protein>
<dbReference type="RefSeq" id="WP_406606916.1">
    <property type="nucleotide sequence ID" value="NZ_PFKO01000069.1"/>
</dbReference>
<name>A0A2M7PT58_9BACT</name>
<proteinExistence type="predicted"/>
<dbReference type="Proteomes" id="UP000228560">
    <property type="component" value="Unassembled WGS sequence"/>
</dbReference>
<dbReference type="EMBL" id="PFIP01000124">
    <property type="protein sequence ID" value="PIX33880.1"/>
    <property type="molecule type" value="Genomic_DNA"/>
</dbReference>
<dbReference type="AlphaFoldDB" id="A0A2M7PT58"/>
<dbReference type="Proteomes" id="UP000230646">
    <property type="component" value="Unassembled WGS sequence"/>
</dbReference>
<gene>
    <name evidence="3" type="ORF">CO097_00790</name>
    <name evidence="2" type="ORF">COZ07_01910</name>
    <name evidence="1" type="ORF">COZ58_05985</name>
</gene>
<accession>A0A2M7PT58</accession>
<dbReference type="Proteomes" id="UP000231493">
    <property type="component" value="Unassembled WGS sequence"/>
</dbReference>
<evidence type="ECO:0008006" key="6">
    <source>
        <dbReference type="Google" id="ProtNLM"/>
    </source>
</evidence>
<evidence type="ECO:0000313" key="5">
    <source>
        <dbReference type="Proteomes" id="UP000230646"/>
    </source>
</evidence>
<sequence length="88" mass="10327">MRKDTNNFIKSAEYDLNTAEFMLKLGNIQLPLELFNFMAKINNASIVTRYPEDFLKILEAYPKSVAEEYLSNTKEIHECLKKHKTLKK</sequence>
<dbReference type="EMBL" id="PFTV01000020">
    <property type="protein sequence ID" value="PJB57945.1"/>
    <property type="molecule type" value="Genomic_DNA"/>
</dbReference>
<dbReference type="EMBL" id="PFKO01000069">
    <property type="protein sequence ID" value="PIY33522.1"/>
    <property type="molecule type" value="Genomic_DNA"/>
</dbReference>
<comment type="caution">
    <text evidence="2">The sequence shown here is derived from an EMBL/GenBank/DDBJ whole genome shotgun (WGS) entry which is preliminary data.</text>
</comment>
<organism evidence="2 5">
    <name type="scientific">Candidatus Infernicultor aquiphilus</name>
    <dbReference type="NCBI Taxonomy" id="1805029"/>
    <lineage>
        <taxon>Bacteria</taxon>
        <taxon>Pseudomonadati</taxon>
        <taxon>Atribacterota</taxon>
        <taxon>Candidatus Phoenicimicrobiia</taxon>
        <taxon>Candidatus Pheonicimicrobiales</taxon>
        <taxon>Candidatus Phoenicimicrobiaceae</taxon>
        <taxon>Candidatus Infernicultor</taxon>
    </lineage>
</organism>
<accession>A0A2M8CFU9</accession>
<accession>A0A2M7K6Y8</accession>
<evidence type="ECO:0000313" key="3">
    <source>
        <dbReference type="EMBL" id="PJB57945.1"/>
    </source>
</evidence>
<reference evidence="1" key="1">
    <citation type="submission" date="2017-09" db="EMBL/GenBank/DDBJ databases">
        <title>Depth-based differentiation of microbial function through sediment-hosted aquifers and enrichment of novel symbionts in the deep terrestrial subsurface.</title>
        <authorList>
            <person name="Probst A.J."/>
            <person name="Ladd B."/>
            <person name="Jarett J.K."/>
            <person name="Geller-Mcgrath D.E."/>
            <person name="Sieber C.M.K."/>
            <person name="Emerson J.B."/>
            <person name="Anantharaman K."/>
            <person name="Thomas B.C."/>
            <person name="Malmstrom R."/>
            <person name="Stieglmeier M."/>
            <person name="Klingl A."/>
            <person name="Woyke T."/>
            <person name="Ryan C.M."/>
            <person name="Banfield J.F."/>
        </authorList>
    </citation>
    <scope>NUCLEOTIDE SEQUENCE</scope>
    <source>
        <strain evidence="1">CG_4_8_14_3_um_filter_34_18</strain>
    </source>
</reference>
<evidence type="ECO:0000313" key="1">
    <source>
        <dbReference type="EMBL" id="PIX33880.1"/>
    </source>
</evidence>
<reference evidence="4 5" key="2">
    <citation type="submission" date="2017-09" db="EMBL/GenBank/DDBJ databases">
        <title>Depth-based differentiation of microbial function through sediment-hosted aquifers and enrichment of novel symbionts in the deep terrestrial subsurface.</title>
        <authorList>
            <person name="Probst A.J."/>
            <person name="Ladd B."/>
            <person name="Jarett J.K."/>
            <person name="Geller-Mcgrath D.E."/>
            <person name="Sieber C.M."/>
            <person name="Emerson J.B."/>
            <person name="Anantharaman K."/>
            <person name="Thomas B.C."/>
            <person name="Malmstrom R."/>
            <person name="Stieglmeier M."/>
            <person name="Klingl A."/>
            <person name="Woyke T."/>
            <person name="Ryan C.M."/>
            <person name="Banfield J.F."/>
        </authorList>
    </citation>
    <scope>NUCLEOTIDE SEQUENCE [LARGE SCALE GENOMIC DNA]</scope>
    <source>
        <strain evidence="2">CG_4_10_14_3_um_filter_34_13</strain>
        <strain evidence="3">CG_4_9_14_3_um_filter_33_16</strain>
    </source>
</reference>
<evidence type="ECO:0000313" key="2">
    <source>
        <dbReference type="EMBL" id="PIY33522.1"/>
    </source>
</evidence>
<evidence type="ECO:0000313" key="4">
    <source>
        <dbReference type="Proteomes" id="UP000228560"/>
    </source>
</evidence>